<dbReference type="EMBL" id="BKCJ010372913">
    <property type="protein sequence ID" value="GFA12649.1"/>
    <property type="molecule type" value="Genomic_DNA"/>
</dbReference>
<feature type="non-terminal residue" evidence="1">
    <location>
        <position position="1"/>
    </location>
</feature>
<gene>
    <name evidence="1" type="ORF">Tci_584621</name>
</gene>
<sequence length="104" mass="11344">NECNDQEKEDNVNSTNDVNIVSSTVNTAGTNGVNVVGEDISIELQFDPNMPALKDVSTFDFSKDDEDDGAVADMNNFNTTIQVSPIATTRIHKDHPFDQLIGDL</sequence>
<organism evidence="1">
    <name type="scientific">Tanacetum cinerariifolium</name>
    <name type="common">Dalmatian daisy</name>
    <name type="synonym">Chrysanthemum cinerariifolium</name>
    <dbReference type="NCBI Taxonomy" id="118510"/>
    <lineage>
        <taxon>Eukaryota</taxon>
        <taxon>Viridiplantae</taxon>
        <taxon>Streptophyta</taxon>
        <taxon>Embryophyta</taxon>
        <taxon>Tracheophyta</taxon>
        <taxon>Spermatophyta</taxon>
        <taxon>Magnoliopsida</taxon>
        <taxon>eudicotyledons</taxon>
        <taxon>Gunneridae</taxon>
        <taxon>Pentapetalae</taxon>
        <taxon>asterids</taxon>
        <taxon>campanulids</taxon>
        <taxon>Asterales</taxon>
        <taxon>Asteraceae</taxon>
        <taxon>Asteroideae</taxon>
        <taxon>Anthemideae</taxon>
        <taxon>Anthemidinae</taxon>
        <taxon>Tanacetum</taxon>
    </lineage>
</organism>
<evidence type="ECO:0000313" key="1">
    <source>
        <dbReference type="EMBL" id="GFA12649.1"/>
    </source>
</evidence>
<reference evidence="1" key="1">
    <citation type="journal article" date="2019" name="Sci. Rep.">
        <title>Draft genome of Tanacetum cinerariifolium, the natural source of mosquito coil.</title>
        <authorList>
            <person name="Yamashiro T."/>
            <person name="Shiraishi A."/>
            <person name="Satake H."/>
            <person name="Nakayama K."/>
        </authorList>
    </citation>
    <scope>NUCLEOTIDE SEQUENCE</scope>
</reference>
<dbReference type="AlphaFoldDB" id="A0A699J531"/>
<accession>A0A699J531</accession>
<name>A0A699J531_TANCI</name>
<proteinExistence type="predicted"/>
<comment type="caution">
    <text evidence="1">The sequence shown here is derived from an EMBL/GenBank/DDBJ whole genome shotgun (WGS) entry which is preliminary data.</text>
</comment>
<protein>
    <submittedName>
        <fullName evidence="1">Uncharacterized protein</fullName>
    </submittedName>
</protein>